<dbReference type="GO" id="GO:0003700">
    <property type="term" value="F:DNA-binding transcription factor activity"/>
    <property type="evidence" value="ECO:0007669"/>
    <property type="project" value="TreeGrafter"/>
</dbReference>
<accession>A0A5P9Z0Z4</accession>
<dbReference type="InterPro" id="IPR001647">
    <property type="entry name" value="HTH_TetR"/>
</dbReference>
<dbReference type="RefSeq" id="WP_139635429.1">
    <property type="nucleotide sequence ID" value="NZ_CP045572.1"/>
</dbReference>
<dbReference type="GO" id="GO:0000976">
    <property type="term" value="F:transcription cis-regulatory region binding"/>
    <property type="evidence" value="ECO:0007669"/>
    <property type="project" value="TreeGrafter"/>
</dbReference>
<name>A0A5C4VMX8_9ACTN</name>
<evidence type="ECO:0000256" key="1">
    <source>
        <dbReference type="ARBA" id="ARBA00023125"/>
    </source>
</evidence>
<organism evidence="2 3">
    <name type="scientific">Nonomuraea phyllanthi</name>
    <dbReference type="NCBI Taxonomy" id="2219224"/>
    <lineage>
        <taxon>Bacteria</taxon>
        <taxon>Bacillati</taxon>
        <taxon>Actinomycetota</taxon>
        <taxon>Actinomycetes</taxon>
        <taxon>Streptosporangiales</taxon>
        <taxon>Streptosporangiaceae</taxon>
        <taxon>Nonomuraea</taxon>
    </lineage>
</organism>
<dbReference type="InterPro" id="IPR041583">
    <property type="entry name" value="TetR_C_31"/>
</dbReference>
<dbReference type="Pfam" id="PF17940">
    <property type="entry name" value="TetR_C_31"/>
    <property type="match status" value="1"/>
</dbReference>
<keyword evidence="1" id="KW-0238">DNA-binding</keyword>
<dbReference type="InterPro" id="IPR050109">
    <property type="entry name" value="HTH-type_TetR-like_transc_reg"/>
</dbReference>
<evidence type="ECO:0000313" key="3">
    <source>
        <dbReference type="Proteomes" id="UP000312512"/>
    </source>
</evidence>
<dbReference type="PANTHER" id="PTHR30055">
    <property type="entry name" value="HTH-TYPE TRANSCRIPTIONAL REGULATOR RUTR"/>
    <property type="match status" value="1"/>
</dbReference>
<dbReference type="Pfam" id="PF00440">
    <property type="entry name" value="TetR_N"/>
    <property type="match status" value="1"/>
</dbReference>
<dbReference type="PANTHER" id="PTHR30055:SF231">
    <property type="entry name" value="TRANSCRIPTIONAL REGULATORY PROTEIN (PROBABLY DEOR-FAMILY)-RELATED"/>
    <property type="match status" value="1"/>
</dbReference>
<dbReference type="SUPFAM" id="SSF46689">
    <property type="entry name" value="Homeodomain-like"/>
    <property type="match status" value="1"/>
</dbReference>
<dbReference type="OrthoDB" id="7506349at2"/>
<gene>
    <name evidence="2" type="ORF">FH608_038990</name>
</gene>
<evidence type="ECO:0000313" key="2">
    <source>
        <dbReference type="EMBL" id="KAB8189581.1"/>
    </source>
</evidence>
<reference evidence="2 3" key="1">
    <citation type="submission" date="2019-10" db="EMBL/GenBank/DDBJ databases">
        <title>Nonomuraea sp. nov., isolated from Phyllanthus amarus.</title>
        <authorList>
            <person name="Klykleung N."/>
            <person name="Tanasupawat S."/>
        </authorList>
    </citation>
    <scope>NUCLEOTIDE SEQUENCE [LARGE SCALE GENOMIC DNA]</scope>
    <source>
        <strain evidence="2 3">PA1-10</strain>
    </source>
</reference>
<proteinExistence type="predicted"/>
<accession>A0A5C4VMX8</accession>
<comment type="caution">
    <text evidence="2">The sequence shown here is derived from an EMBL/GenBank/DDBJ whole genome shotgun (WGS) entry which is preliminary data.</text>
</comment>
<keyword evidence="3" id="KW-1185">Reference proteome</keyword>
<dbReference type="InterPro" id="IPR009057">
    <property type="entry name" value="Homeodomain-like_sf"/>
</dbReference>
<protein>
    <submittedName>
        <fullName evidence="2">TetR family transcriptional regulator</fullName>
    </submittedName>
</protein>
<sequence length="213" mass="22331">MPPMNPARRRALADTAIELLASSGVHGVTHRAVEKEAGLPPGTASNYFRSREALLVAAAERIVELHHADTDRATEQATAQPVTLVDLLTESLFTAATTLRSRYLAIFELQLEATRRPVLASALAALQGAAVQVTAGHHGKLGLTTPHATISALITFYEGALFTLLTAPPGSVSRDAVQDMVRVVVHGCGIPEEAFAPAGPADAHPADRPAPSS</sequence>
<dbReference type="Proteomes" id="UP000312512">
    <property type="component" value="Unassembled WGS sequence"/>
</dbReference>
<dbReference type="PROSITE" id="PS50977">
    <property type="entry name" value="HTH_TETR_2"/>
    <property type="match status" value="1"/>
</dbReference>
<dbReference type="AlphaFoldDB" id="A0A5C4VMX8"/>
<dbReference type="Gene3D" id="1.10.357.10">
    <property type="entry name" value="Tetracycline Repressor, domain 2"/>
    <property type="match status" value="1"/>
</dbReference>
<dbReference type="EMBL" id="VDLX02000019">
    <property type="protein sequence ID" value="KAB8189581.1"/>
    <property type="molecule type" value="Genomic_DNA"/>
</dbReference>